<dbReference type="GO" id="GO:0005524">
    <property type="term" value="F:ATP binding"/>
    <property type="evidence" value="ECO:0007669"/>
    <property type="project" value="UniProtKB-KW"/>
</dbReference>
<dbReference type="PANTHER" id="PTHR30595:SF6">
    <property type="entry name" value="SCHLAFEN ALBA-2 DOMAIN-CONTAINING PROTEIN"/>
    <property type="match status" value="1"/>
</dbReference>
<gene>
    <name evidence="2" type="ORF">ACFSKP_12710</name>
</gene>
<dbReference type="InterPro" id="IPR038461">
    <property type="entry name" value="Schlafen_AlbA_2_dom_sf"/>
</dbReference>
<proteinExistence type="predicted"/>
<dbReference type="RefSeq" id="WP_250430060.1">
    <property type="nucleotide sequence ID" value="NZ_JALPRR010000003.1"/>
</dbReference>
<dbReference type="PANTHER" id="PTHR30595">
    <property type="entry name" value="GLPR-RELATED TRANSCRIPTIONAL REPRESSOR"/>
    <property type="match status" value="1"/>
</dbReference>
<name>A0ABW5D0T2_9BACT</name>
<organism evidence="2 3">
    <name type="scientific">Pontibacter ruber</name>
    <dbReference type="NCBI Taxonomy" id="1343895"/>
    <lineage>
        <taxon>Bacteria</taxon>
        <taxon>Pseudomonadati</taxon>
        <taxon>Bacteroidota</taxon>
        <taxon>Cytophagia</taxon>
        <taxon>Cytophagales</taxon>
        <taxon>Hymenobacteraceae</taxon>
        <taxon>Pontibacter</taxon>
    </lineage>
</organism>
<feature type="domain" description="Schlafen AlbA-2" evidence="1">
    <location>
        <begin position="29"/>
        <end position="154"/>
    </location>
</feature>
<accession>A0ABW5D0T2</accession>
<dbReference type="Proteomes" id="UP001597374">
    <property type="component" value="Unassembled WGS sequence"/>
</dbReference>
<evidence type="ECO:0000313" key="3">
    <source>
        <dbReference type="Proteomes" id="UP001597374"/>
    </source>
</evidence>
<keyword evidence="2" id="KW-0067">ATP-binding</keyword>
<protein>
    <submittedName>
        <fullName evidence="2">ATP-binding protein</fullName>
    </submittedName>
</protein>
<dbReference type="Pfam" id="PF04326">
    <property type="entry name" value="SLFN_AlbA_2"/>
    <property type="match status" value="1"/>
</dbReference>
<sequence>MNNFYQKYLDIFKSSLDITQPILRTNLEEDSTIEFKKSLHTRGESIDKDYLKTISGFANNKGGVIIMGIEPNTKELVGIKPQFENLDNRYVSTSVREGLDGSFDYAFYTQRFLDKVIGFLVIKEAATKPVILKVDSSSFRLGEIYYRYPAQTTKILAADLRRILNDEVSRRLQSMIGNISNLVELGDSAAILNTSSGEIQAGSTGPKLVLDEKILDKLNLIKEGQFSETDGSPAYVIKGNIEVGNVEVVEKAVPSIINESDILENFFNSYCDAPKVILEKLVFLNSYYFPIYFFIKEAKLTKKGAIEYLKSINKPDVVKLTRDRLIERLNKFDYRPQGTIIRDIKDTLDQNLDIDTQVKNIKAREKVKYNETQIERTLFYNTLCMQQEIHEHILSQYNKRIIEAFSNISSDILIESSQYYLSVLTRLNKVEKSHDVITLFRKVICYLDQLLYSKSLSIQNS</sequence>
<evidence type="ECO:0000313" key="2">
    <source>
        <dbReference type="EMBL" id="MFD2247124.1"/>
    </source>
</evidence>
<dbReference type="EMBL" id="JBHUIM010000002">
    <property type="protein sequence ID" value="MFD2247124.1"/>
    <property type="molecule type" value="Genomic_DNA"/>
</dbReference>
<comment type="caution">
    <text evidence="2">The sequence shown here is derived from an EMBL/GenBank/DDBJ whole genome shotgun (WGS) entry which is preliminary data.</text>
</comment>
<reference evidence="3" key="1">
    <citation type="journal article" date="2019" name="Int. J. Syst. Evol. Microbiol.">
        <title>The Global Catalogue of Microorganisms (GCM) 10K type strain sequencing project: providing services to taxonomists for standard genome sequencing and annotation.</title>
        <authorList>
            <consortium name="The Broad Institute Genomics Platform"/>
            <consortium name="The Broad Institute Genome Sequencing Center for Infectious Disease"/>
            <person name="Wu L."/>
            <person name="Ma J."/>
        </authorList>
    </citation>
    <scope>NUCLEOTIDE SEQUENCE [LARGE SCALE GENOMIC DNA]</scope>
    <source>
        <strain evidence="3">CGMCC 4.1782</strain>
    </source>
</reference>
<dbReference type="Gene3D" id="3.30.950.30">
    <property type="entry name" value="Schlafen, AAA domain"/>
    <property type="match status" value="1"/>
</dbReference>
<evidence type="ECO:0000259" key="1">
    <source>
        <dbReference type="Pfam" id="PF04326"/>
    </source>
</evidence>
<keyword evidence="2" id="KW-0547">Nucleotide-binding</keyword>
<dbReference type="InterPro" id="IPR007421">
    <property type="entry name" value="Schlafen_AlbA_2_dom"/>
</dbReference>
<keyword evidence="3" id="KW-1185">Reference proteome</keyword>